<evidence type="ECO:0008006" key="3">
    <source>
        <dbReference type="Google" id="ProtNLM"/>
    </source>
</evidence>
<organism evidence="1 2">
    <name type="scientific">Phreatobacter cathodiphilus</name>
    <dbReference type="NCBI Taxonomy" id="1868589"/>
    <lineage>
        <taxon>Bacteria</taxon>
        <taxon>Pseudomonadati</taxon>
        <taxon>Pseudomonadota</taxon>
        <taxon>Alphaproteobacteria</taxon>
        <taxon>Hyphomicrobiales</taxon>
        <taxon>Phreatobacteraceae</taxon>
        <taxon>Phreatobacter</taxon>
    </lineage>
</organism>
<dbReference type="EMBL" id="CP027668">
    <property type="protein sequence ID" value="AVO46575.1"/>
    <property type="molecule type" value="Genomic_DNA"/>
</dbReference>
<gene>
    <name evidence="1" type="ORF">C6569_16760</name>
</gene>
<reference evidence="1 2" key="1">
    <citation type="submission" date="2018-03" db="EMBL/GenBank/DDBJ databases">
        <title>Genome sequencing of Phreatobacter sp.</title>
        <authorList>
            <person name="Kim S.-J."/>
            <person name="Heo J."/>
            <person name="Kwon S.-W."/>
        </authorList>
    </citation>
    <scope>NUCLEOTIDE SEQUENCE [LARGE SCALE GENOMIC DNA]</scope>
    <source>
        <strain evidence="1 2">S-12</strain>
    </source>
</reference>
<name>A0A2S0NEK3_9HYPH</name>
<proteinExistence type="predicted"/>
<dbReference type="Proteomes" id="UP000237889">
    <property type="component" value="Chromosome"/>
</dbReference>
<accession>A0A2S0NEK3</accession>
<dbReference type="OrthoDB" id="9810632at2"/>
<dbReference type="AlphaFoldDB" id="A0A2S0NEK3"/>
<evidence type="ECO:0000313" key="2">
    <source>
        <dbReference type="Proteomes" id="UP000237889"/>
    </source>
</evidence>
<protein>
    <recommendedName>
        <fullName evidence="3">Motility protein</fullName>
    </recommendedName>
</protein>
<dbReference type="RefSeq" id="WP_106749945.1">
    <property type="nucleotide sequence ID" value="NZ_CP027668.1"/>
</dbReference>
<dbReference type="KEGG" id="phr:C6569_16760"/>
<keyword evidence="2" id="KW-1185">Reference proteome</keyword>
<sequence length="61" mass="6131">MSTAAIAGTMVAMQGEQTRMGIQTAMVKQQLKADQGVVDLLASAAQASPAPGTGLTVDKLA</sequence>
<evidence type="ECO:0000313" key="1">
    <source>
        <dbReference type="EMBL" id="AVO46575.1"/>
    </source>
</evidence>